<feature type="domain" description="PucR C-terminal helix-turn-helix" evidence="2">
    <location>
        <begin position="332"/>
        <end position="388"/>
    </location>
</feature>
<dbReference type="AlphaFoldDB" id="A0A1M7QSA3"/>
<gene>
    <name evidence="4" type="ORF">SAMN05443668_105258</name>
</gene>
<name>A0A1M7QSA3_9ACTN</name>
<reference evidence="4 5" key="1">
    <citation type="submission" date="2016-11" db="EMBL/GenBank/DDBJ databases">
        <authorList>
            <person name="Jaros S."/>
            <person name="Januszkiewicz K."/>
            <person name="Wedrychowicz H."/>
        </authorList>
    </citation>
    <scope>NUCLEOTIDE SEQUENCE [LARGE SCALE GENOMIC DNA]</scope>
    <source>
        <strain evidence="4 5">DSM 46144</strain>
    </source>
</reference>
<dbReference type="InterPro" id="IPR051448">
    <property type="entry name" value="CdaR-like_regulators"/>
</dbReference>
<dbReference type="OrthoDB" id="3449988at2"/>
<feature type="domain" description="PucR-like N-terminal" evidence="3">
    <location>
        <begin position="16"/>
        <end position="177"/>
    </location>
</feature>
<dbReference type="InterPro" id="IPR058663">
    <property type="entry name" value="PucR-like_N"/>
</dbReference>
<proteinExistence type="predicted"/>
<keyword evidence="5" id="KW-1185">Reference proteome</keyword>
<evidence type="ECO:0000313" key="4">
    <source>
        <dbReference type="EMBL" id="SHN34376.1"/>
    </source>
</evidence>
<organism evidence="4 5">
    <name type="scientific">Cryptosporangium aurantiacum</name>
    <dbReference type="NCBI Taxonomy" id="134849"/>
    <lineage>
        <taxon>Bacteria</taxon>
        <taxon>Bacillati</taxon>
        <taxon>Actinomycetota</taxon>
        <taxon>Actinomycetes</taxon>
        <taxon>Cryptosporangiales</taxon>
        <taxon>Cryptosporangiaceae</taxon>
        <taxon>Cryptosporangium</taxon>
    </lineage>
</organism>
<dbReference type="Pfam" id="PF25906">
    <property type="entry name" value="PucR-like_N"/>
    <property type="match status" value="1"/>
</dbReference>
<evidence type="ECO:0000259" key="2">
    <source>
        <dbReference type="Pfam" id="PF13556"/>
    </source>
</evidence>
<dbReference type="InterPro" id="IPR042070">
    <property type="entry name" value="PucR_C-HTH_sf"/>
</dbReference>
<dbReference type="EMBL" id="FRCS01000005">
    <property type="protein sequence ID" value="SHN34376.1"/>
    <property type="molecule type" value="Genomic_DNA"/>
</dbReference>
<accession>A0A1M7QSA3</accession>
<dbReference type="Proteomes" id="UP000184440">
    <property type="component" value="Unassembled WGS sequence"/>
</dbReference>
<evidence type="ECO:0000313" key="5">
    <source>
        <dbReference type="Proteomes" id="UP000184440"/>
    </source>
</evidence>
<evidence type="ECO:0000259" key="3">
    <source>
        <dbReference type="Pfam" id="PF25906"/>
    </source>
</evidence>
<sequence>MKQAIQSHRPDLSSPWPTLPSDMAPLMRREIPDLAAQMVREISRQVPEYDRPGDADYRHTIQRGVEQALQEFVGRVSRRDGDLETAAEVHRAIGRAERRAGRSLDALHSAYRVGARLSWRRWAELSSIAGVPPAQIYRIADAVFAHIDELAEHATEGYAAASAPDDRRRGRLLKLLLTPGVAEGTLAEAARAARWPVPDEVVAVIVRGAARIGTDLPREVLAGSGGGRPFLLLPADGAWVDQAHRWFAAGCLLVAGPVVPLGSARNSLQLARRCLDLVERGIVERPEHGVLRAEPHLATVVLLENEAFVQMLIDRHLGPLRELTPRQQQRMVETLLASLSCRNGAPAVAQLLNLHPQTVRYRLRRAESLFGDRLRDPLVRLEFEMALRGHQLLSKQAVPV</sequence>
<dbReference type="PANTHER" id="PTHR33744:SF1">
    <property type="entry name" value="DNA-BINDING TRANSCRIPTIONAL ACTIVATOR ADER"/>
    <property type="match status" value="1"/>
</dbReference>
<feature type="region of interest" description="Disordered" evidence="1">
    <location>
        <begin position="1"/>
        <end position="21"/>
    </location>
</feature>
<dbReference type="InterPro" id="IPR025736">
    <property type="entry name" value="PucR_C-HTH_dom"/>
</dbReference>
<dbReference type="PANTHER" id="PTHR33744">
    <property type="entry name" value="CARBOHYDRATE DIACID REGULATOR"/>
    <property type="match status" value="1"/>
</dbReference>
<evidence type="ECO:0000256" key="1">
    <source>
        <dbReference type="SAM" id="MobiDB-lite"/>
    </source>
</evidence>
<dbReference type="Gene3D" id="1.10.10.2840">
    <property type="entry name" value="PucR C-terminal helix-turn-helix domain"/>
    <property type="match status" value="1"/>
</dbReference>
<dbReference type="STRING" id="134849.SAMN05443668_105258"/>
<protein>
    <submittedName>
        <fullName evidence="4">PucR C-terminal helix-turn-helix domain-containing protein</fullName>
    </submittedName>
</protein>
<dbReference type="Pfam" id="PF13556">
    <property type="entry name" value="HTH_30"/>
    <property type="match status" value="1"/>
</dbReference>
<dbReference type="RefSeq" id="WP_073258852.1">
    <property type="nucleotide sequence ID" value="NZ_FRCS01000005.1"/>
</dbReference>